<accession>A0ABC9CCF5</accession>
<name>A0ABC9CCF5_9POAL</name>
<sequence>MVQNLSADSVKGAIRDIVPYLESLNDTVYKAIYFDGWANGLGASAVLRAIAEQHSFLMKKFDKVIHIDCSRWKNRRALQRAIADELKLPQQVMSLFDRQDEEDDFSMVDEGSRAEIGEVARVILGSLLQYRCLVLFHNGSNDVVDLYGCGLPPPGISGTTVLWTFGGRLRRGYEVKVDKSHVFISSKVSNWNFLVWEEAKVISLYTRKLGLGITLGIVRECLLYLLTLDNRGGKIMDYNWLIHASNYWVCDGIIVGGQESNKAWEVAHALHQEIRLEDYPVHKQSNWRDDRFDAPSNRWICIINPHIHLKTRPTQGTTTLFLACQSGSAQPLASLLPNDMFHQADQLHVLKLCRCSFSFLSPPFHSCHNLRFLGLDRCTDSPQGGEGEEKDRQALEIFQRLWVLDLWNTDWELDFPQETEEQMAANIREIYIKKGRIWHNHLAWRRLQNLHKLRVIEPTCSWVTGKMDEFTDMVKLEQLDLSGNSTIQVLPSLSKATGLKTLVLDGCIGLEHICPEGLPPSLETFCLDAGSDPKFSARLSKISLAGCVHLKNFLLRGALPELEELNLSGTSIRKVDLSDQVVQVRGLEKLFLIGCKQLRGILWWEGSRELNVLCISTHGRNSDDLRPSYSDSSPIIIQRKKYNGYVIASDVRIIQSLLIRSFFLITRSLYLHLYVPPSSSSSKGQSISSEAAMSKACHYGDVLLQLHGVVTIAYGEITSWPAPLNFHVEVGEGISFTDMESDKAIEAMNLIMERQNGSLHVHDNSRILTVTPKLSSLEQAQLRSHFIILKWCRVERCPKLEAVFHSYGSRATYFFHQLKTIWASDLLTAGSIWRKGTVADYSINFKALQSIHLHNCPRLKYVLPFRGYTLPSLETLNITHCGDLRQVFPWDDPRRREVKKFQNLKHIHLHDLPSLQEICEGGMFAPMLESIKLRGCWGLRRLPAVGRSHRRPVVHCEKDCWEELEWDGLQAGHDPSLYELHPSSSYYKKKRLLRGTVLR</sequence>
<keyword evidence="3" id="KW-1185">Reference proteome</keyword>
<dbReference type="PANTHER" id="PTHR33463:SF200">
    <property type="entry name" value="NB-ARC DOMAIN-CONTAINING PROTEIN"/>
    <property type="match status" value="1"/>
</dbReference>
<dbReference type="Gene3D" id="3.80.10.10">
    <property type="entry name" value="Ribonuclease Inhibitor"/>
    <property type="match status" value="2"/>
</dbReference>
<dbReference type="Pfam" id="PF23247">
    <property type="entry name" value="LRR_RPS2"/>
    <property type="match status" value="1"/>
</dbReference>
<dbReference type="InterPro" id="IPR001611">
    <property type="entry name" value="Leu-rich_rpt"/>
</dbReference>
<dbReference type="Proteomes" id="UP001497457">
    <property type="component" value="Chromosome 29rd"/>
</dbReference>
<organism evidence="2 3">
    <name type="scientific">Urochloa decumbens</name>
    <dbReference type="NCBI Taxonomy" id="240449"/>
    <lineage>
        <taxon>Eukaryota</taxon>
        <taxon>Viridiplantae</taxon>
        <taxon>Streptophyta</taxon>
        <taxon>Embryophyta</taxon>
        <taxon>Tracheophyta</taxon>
        <taxon>Spermatophyta</taxon>
        <taxon>Magnoliopsida</taxon>
        <taxon>Liliopsida</taxon>
        <taxon>Poales</taxon>
        <taxon>Poaceae</taxon>
        <taxon>PACMAD clade</taxon>
        <taxon>Panicoideae</taxon>
        <taxon>Panicodae</taxon>
        <taxon>Paniceae</taxon>
        <taxon>Melinidinae</taxon>
        <taxon>Urochloa</taxon>
    </lineage>
</organism>
<evidence type="ECO:0000259" key="1">
    <source>
        <dbReference type="Pfam" id="PF23247"/>
    </source>
</evidence>
<protein>
    <recommendedName>
        <fullName evidence="1">Disease resistance protein At4g27190-like leucine-rich repeats domain-containing protein</fullName>
    </recommendedName>
</protein>
<dbReference type="AlphaFoldDB" id="A0ABC9CCF5"/>
<evidence type="ECO:0000313" key="2">
    <source>
        <dbReference type="EMBL" id="CAL5017274.1"/>
    </source>
</evidence>
<dbReference type="InterPro" id="IPR050905">
    <property type="entry name" value="Plant_NBS-LRR"/>
</dbReference>
<dbReference type="InterPro" id="IPR032675">
    <property type="entry name" value="LRR_dom_sf"/>
</dbReference>
<gene>
    <name evidence="2" type="ORF">URODEC1_LOCUS73705</name>
</gene>
<reference evidence="2" key="1">
    <citation type="submission" date="2024-10" db="EMBL/GenBank/DDBJ databases">
        <authorList>
            <person name="Ryan C."/>
        </authorList>
    </citation>
    <scope>NUCLEOTIDE SEQUENCE [LARGE SCALE GENOMIC DNA]</scope>
</reference>
<dbReference type="PANTHER" id="PTHR33463">
    <property type="entry name" value="NB-ARC DOMAIN-CONTAINING PROTEIN-RELATED"/>
    <property type="match status" value="1"/>
</dbReference>
<dbReference type="InterPro" id="IPR057135">
    <property type="entry name" value="At4g27190-like_LRR"/>
</dbReference>
<evidence type="ECO:0000313" key="3">
    <source>
        <dbReference type="Proteomes" id="UP001497457"/>
    </source>
</evidence>
<feature type="domain" description="Disease resistance protein At4g27190-like leucine-rich repeats" evidence="1">
    <location>
        <begin position="751"/>
        <end position="865"/>
    </location>
</feature>
<dbReference type="EMBL" id="OZ075139">
    <property type="protein sequence ID" value="CAL5017274.1"/>
    <property type="molecule type" value="Genomic_DNA"/>
</dbReference>
<proteinExistence type="predicted"/>
<dbReference type="SUPFAM" id="SSF52058">
    <property type="entry name" value="L domain-like"/>
    <property type="match status" value="1"/>
</dbReference>
<dbReference type="PROSITE" id="PS51450">
    <property type="entry name" value="LRR"/>
    <property type="match status" value="1"/>
</dbReference>